<dbReference type="InterPro" id="IPR014044">
    <property type="entry name" value="CAP_dom"/>
</dbReference>
<reference evidence="10" key="1">
    <citation type="journal article" date="2024" name="IScience">
        <title>Strigolactones Initiate the Formation of Haustorium-like Structures in Castilleja.</title>
        <authorList>
            <person name="Buerger M."/>
            <person name="Peterson D."/>
            <person name="Chory J."/>
        </authorList>
    </citation>
    <scope>NUCLEOTIDE SEQUENCE [LARGE SCALE GENOMIC DNA]</scope>
</reference>
<dbReference type="CDD" id="cd05381">
    <property type="entry name" value="CAP_PR-1"/>
    <property type="match status" value="1"/>
</dbReference>
<dbReference type="PRINTS" id="PR00838">
    <property type="entry name" value="V5ALLERGEN"/>
</dbReference>
<dbReference type="InterPro" id="IPR018244">
    <property type="entry name" value="Allrgn_V5/Tpx1_CS"/>
</dbReference>
<dbReference type="Gene3D" id="3.40.33.10">
    <property type="entry name" value="CAP"/>
    <property type="match status" value="1"/>
</dbReference>
<dbReference type="PRINTS" id="PR00837">
    <property type="entry name" value="V5TPXLIKE"/>
</dbReference>
<keyword evidence="5" id="KW-1015">Disulfide bond</keyword>
<evidence type="ECO:0000256" key="5">
    <source>
        <dbReference type="ARBA" id="ARBA00023157"/>
    </source>
</evidence>
<dbReference type="SUPFAM" id="SSF55797">
    <property type="entry name" value="PR-1-like"/>
    <property type="match status" value="1"/>
</dbReference>
<dbReference type="SMART" id="SM00198">
    <property type="entry name" value="SCP"/>
    <property type="match status" value="1"/>
</dbReference>
<evidence type="ECO:0000256" key="6">
    <source>
        <dbReference type="ARBA" id="ARBA00023265"/>
    </source>
</evidence>
<keyword evidence="10" id="KW-1185">Reference proteome</keyword>
<dbReference type="Pfam" id="PF00188">
    <property type="entry name" value="CAP"/>
    <property type="match status" value="1"/>
</dbReference>
<evidence type="ECO:0000256" key="3">
    <source>
        <dbReference type="ARBA" id="ARBA00022729"/>
    </source>
</evidence>
<dbReference type="EMBL" id="JAVIJP010000016">
    <property type="protein sequence ID" value="KAL3643206.1"/>
    <property type="molecule type" value="Genomic_DNA"/>
</dbReference>
<name>A0ABD3DLP3_9LAMI</name>
<evidence type="ECO:0000256" key="7">
    <source>
        <dbReference type="SAM" id="SignalP"/>
    </source>
</evidence>
<evidence type="ECO:0000256" key="1">
    <source>
        <dbReference type="ARBA" id="ARBA00003143"/>
    </source>
</evidence>
<dbReference type="PROSITE" id="PS01010">
    <property type="entry name" value="CRISP_2"/>
    <property type="match status" value="1"/>
</dbReference>
<comment type="function">
    <text evidence="1">Probably involved in the defense reaction of plants against pathogens.</text>
</comment>
<keyword evidence="9" id="KW-0378">Hydrolase</keyword>
<dbReference type="FunFam" id="3.40.33.10:FF:000006">
    <property type="entry name" value="Putative pathogenesis-related protein 1"/>
    <property type="match status" value="1"/>
</dbReference>
<comment type="similarity">
    <text evidence="2">Belongs to the CRISP family.</text>
</comment>
<evidence type="ECO:0000313" key="10">
    <source>
        <dbReference type="Proteomes" id="UP001632038"/>
    </source>
</evidence>
<sequence length="168" mass="18658">MINPSYVSILILLLLTAITTTHAATAASRPNEMQQFMGIQNAARAALRLRPLVWDPRIARYAAWYAHQRQFDCALEHSNGPYGENIFWGSGNGWKAAQAAAAWVSERRGYSYRSNVCASGQECGHYTQIVWRGTAKIGCARVVCYGGKGVFMTCNYDPPGNYIGERPY</sequence>
<feature type="signal peptide" evidence="7">
    <location>
        <begin position="1"/>
        <end position="23"/>
    </location>
</feature>
<keyword evidence="6" id="KW-0568">Pathogenesis-related protein</keyword>
<evidence type="ECO:0000313" key="9">
    <source>
        <dbReference type="EMBL" id="KAL3643206.1"/>
    </source>
</evidence>
<feature type="chain" id="PRO_5044804922" evidence="7">
    <location>
        <begin position="24"/>
        <end position="168"/>
    </location>
</feature>
<gene>
    <name evidence="9" type="primary">PR1_1</name>
    <name evidence="9" type="ORF">CASFOL_014021</name>
</gene>
<accession>A0ABD3DLP3</accession>
<dbReference type="InterPro" id="IPR035940">
    <property type="entry name" value="CAP_sf"/>
</dbReference>
<keyword evidence="9" id="KW-0645">Protease</keyword>
<keyword evidence="3 7" id="KW-0732">Signal</keyword>
<dbReference type="PANTHER" id="PTHR10334">
    <property type="entry name" value="CYSTEINE-RICH SECRETORY PROTEIN-RELATED"/>
    <property type="match status" value="1"/>
</dbReference>
<keyword evidence="4" id="KW-0611">Plant defense</keyword>
<feature type="domain" description="SCP" evidence="8">
    <location>
        <begin position="31"/>
        <end position="164"/>
    </location>
</feature>
<dbReference type="AlphaFoldDB" id="A0ABD3DLP3"/>
<dbReference type="Proteomes" id="UP001632038">
    <property type="component" value="Unassembled WGS sequence"/>
</dbReference>
<dbReference type="GO" id="GO:0098542">
    <property type="term" value="P:defense response to other organism"/>
    <property type="evidence" value="ECO:0007669"/>
    <property type="project" value="UniProtKB-ARBA"/>
</dbReference>
<evidence type="ECO:0000256" key="4">
    <source>
        <dbReference type="ARBA" id="ARBA00022821"/>
    </source>
</evidence>
<comment type="caution">
    <text evidence="9">The sequence shown here is derived from an EMBL/GenBank/DDBJ whole genome shotgun (WGS) entry which is preliminary data.</text>
</comment>
<dbReference type="InterPro" id="IPR002413">
    <property type="entry name" value="V5_allergen-like"/>
</dbReference>
<dbReference type="GO" id="GO:0008233">
    <property type="term" value="F:peptidase activity"/>
    <property type="evidence" value="ECO:0007669"/>
    <property type="project" value="UniProtKB-KW"/>
</dbReference>
<dbReference type="InterPro" id="IPR001283">
    <property type="entry name" value="CRISP-related"/>
</dbReference>
<dbReference type="GO" id="GO:0006508">
    <property type="term" value="P:proteolysis"/>
    <property type="evidence" value="ECO:0007669"/>
    <property type="project" value="UniProtKB-KW"/>
</dbReference>
<evidence type="ECO:0000259" key="8">
    <source>
        <dbReference type="SMART" id="SM00198"/>
    </source>
</evidence>
<evidence type="ECO:0000256" key="2">
    <source>
        <dbReference type="ARBA" id="ARBA00009923"/>
    </source>
</evidence>
<proteinExistence type="inferred from homology"/>
<protein>
    <submittedName>
        <fullName evidence="9">Cuticle-degrading protease</fullName>
    </submittedName>
</protein>
<dbReference type="PROSITE" id="PS01009">
    <property type="entry name" value="CRISP_1"/>
    <property type="match status" value="1"/>
</dbReference>
<organism evidence="9 10">
    <name type="scientific">Castilleja foliolosa</name>
    <dbReference type="NCBI Taxonomy" id="1961234"/>
    <lineage>
        <taxon>Eukaryota</taxon>
        <taxon>Viridiplantae</taxon>
        <taxon>Streptophyta</taxon>
        <taxon>Embryophyta</taxon>
        <taxon>Tracheophyta</taxon>
        <taxon>Spermatophyta</taxon>
        <taxon>Magnoliopsida</taxon>
        <taxon>eudicotyledons</taxon>
        <taxon>Gunneridae</taxon>
        <taxon>Pentapetalae</taxon>
        <taxon>asterids</taxon>
        <taxon>lamiids</taxon>
        <taxon>Lamiales</taxon>
        <taxon>Orobanchaceae</taxon>
        <taxon>Pedicularideae</taxon>
        <taxon>Castillejinae</taxon>
        <taxon>Castilleja</taxon>
    </lineage>
</organism>